<evidence type="ECO:0000313" key="2">
    <source>
        <dbReference type="Proteomes" id="UP001164187"/>
    </source>
</evidence>
<dbReference type="EMBL" id="CP114052">
    <property type="protein sequence ID" value="WAW15189.1"/>
    <property type="molecule type" value="Genomic_DNA"/>
</dbReference>
<protein>
    <submittedName>
        <fullName evidence="1">DUF3793 family protein</fullName>
    </submittedName>
</protein>
<sequence length="194" mass="22821">MTNKKFERTLAYFCSPVLLNKKVSNLVSVSKSEIPNLNTVVDLYNEKFNKFGLEISKICECDNRMLILVYKKASLLAYLKSDQVQAMLANYGYKNIDNLQYYINNLRIRTRDFNFPHEIGLFLGYPYNDVVGFIENKGKNYEYCGYWKVYENTKGAKKLFDLYDKLRIYSITLLNSGKCLEEILFWPHLNKYAL</sequence>
<evidence type="ECO:0000313" key="1">
    <source>
        <dbReference type="EMBL" id="WAW15189.1"/>
    </source>
</evidence>
<gene>
    <name evidence="1" type="ORF">O0R46_01705</name>
</gene>
<proteinExistence type="predicted"/>
<accession>A0ABY7JP98</accession>
<dbReference type="Pfam" id="PF12672">
    <property type="entry name" value="DUF3793"/>
    <property type="match status" value="1"/>
</dbReference>
<name>A0ABY7JP98_9FIRM</name>
<keyword evidence="2" id="KW-1185">Reference proteome</keyword>
<reference evidence="1" key="1">
    <citation type="submission" date="2022-12" db="EMBL/GenBank/DDBJ databases">
        <title>Peptostreptococcus.</title>
        <authorList>
            <person name="Lee S.H."/>
        </authorList>
    </citation>
    <scope>NUCLEOTIDE SEQUENCE</scope>
    <source>
        <strain evidence="1">CBA3647</strain>
    </source>
</reference>
<dbReference type="InterPro" id="IPR024523">
    <property type="entry name" value="DUF3793"/>
</dbReference>
<organism evidence="1 2">
    <name type="scientific">Peptostreptococcus equinus</name>
    <dbReference type="NCBI Taxonomy" id="3003601"/>
    <lineage>
        <taxon>Bacteria</taxon>
        <taxon>Bacillati</taxon>
        <taxon>Bacillota</taxon>
        <taxon>Clostridia</taxon>
        <taxon>Peptostreptococcales</taxon>
        <taxon>Peptostreptococcaceae</taxon>
        <taxon>Peptostreptococcus</taxon>
    </lineage>
</organism>
<dbReference type="Proteomes" id="UP001164187">
    <property type="component" value="Chromosome"/>
</dbReference>
<dbReference type="RefSeq" id="WP_269311883.1">
    <property type="nucleotide sequence ID" value="NZ_CP114052.1"/>
</dbReference>